<accession>A0ABP0Y268</accession>
<evidence type="ECO:0000313" key="10">
    <source>
        <dbReference type="EMBL" id="CAK9313043.1"/>
    </source>
</evidence>
<evidence type="ECO:0000256" key="2">
    <source>
        <dbReference type="ARBA" id="ARBA00004555"/>
    </source>
</evidence>
<dbReference type="CDD" id="cd16987">
    <property type="entry name" value="ANTH_N_AP180_plant"/>
    <property type="match status" value="1"/>
</dbReference>
<gene>
    <name evidence="10" type="ORF">CITCOLO1_LOCUS4753</name>
</gene>
<dbReference type="EMBL" id="OZ021745">
    <property type="protein sequence ID" value="CAK9313043.1"/>
    <property type="molecule type" value="Genomic_DNA"/>
</dbReference>
<dbReference type="PROSITE" id="PS50942">
    <property type="entry name" value="ENTH"/>
    <property type="match status" value="1"/>
</dbReference>
<evidence type="ECO:0000256" key="6">
    <source>
        <dbReference type="ARBA" id="ARBA00023136"/>
    </source>
</evidence>
<organism evidence="10 11">
    <name type="scientific">Citrullus colocynthis</name>
    <name type="common">colocynth</name>
    <dbReference type="NCBI Taxonomy" id="252529"/>
    <lineage>
        <taxon>Eukaryota</taxon>
        <taxon>Viridiplantae</taxon>
        <taxon>Streptophyta</taxon>
        <taxon>Embryophyta</taxon>
        <taxon>Tracheophyta</taxon>
        <taxon>Spermatophyta</taxon>
        <taxon>Magnoliopsida</taxon>
        <taxon>eudicotyledons</taxon>
        <taxon>Gunneridae</taxon>
        <taxon>Pentapetalae</taxon>
        <taxon>rosids</taxon>
        <taxon>fabids</taxon>
        <taxon>Cucurbitales</taxon>
        <taxon>Cucurbitaceae</taxon>
        <taxon>Benincaseae</taxon>
        <taxon>Citrullus</taxon>
    </lineage>
</organism>
<dbReference type="InterPro" id="IPR048050">
    <property type="entry name" value="ANTH_N_plant"/>
</dbReference>
<dbReference type="SUPFAM" id="SSF48464">
    <property type="entry name" value="ENTH/VHS domain"/>
    <property type="match status" value="1"/>
</dbReference>
<dbReference type="InterPro" id="IPR011417">
    <property type="entry name" value="ANTH_dom"/>
</dbReference>
<proteinExistence type="predicted"/>
<dbReference type="InterPro" id="IPR013809">
    <property type="entry name" value="ENTH"/>
</dbReference>
<dbReference type="Proteomes" id="UP001642487">
    <property type="component" value="Chromosome 11"/>
</dbReference>
<evidence type="ECO:0000313" key="11">
    <source>
        <dbReference type="Proteomes" id="UP001642487"/>
    </source>
</evidence>
<keyword evidence="5" id="KW-0333">Golgi apparatus</keyword>
<evidence type="ECO:0000256" key="5">
    <source>
        <dbReference type="ARBA" id="ARBA00023034"/>
    </source>
</evidence>
<sequence>MAIHQNKKLKNLIHSFKDKASIIKATFSIHRRSSSIKVAVVRATTHGSRNNPPSDSRLAALLALGNDFRSSTAFACIEALMKRLHTTSSAAVAMKSLFTLHIIVIRGPFNLRDQVAFFPGYGGRNFLNLSAFRDVSDSEMNDLSSWVRWYAGVVEHNVTVDRKLDRILYFRSRNCEIVEDCKEGRKRKIDLSEELEVLVGFVERICEVPESLYLQKKDLVYEVVRLVLEIYRLVQREIWVRVKEMGDRVESLSLEELTELVGVLARLENCRRKLSVLFVNRGKNEEFWELVKITKGKLAEKKGMKEEKRMVMVEMRADSVESTRFWNPFVEPGQLLWVPAGDGPLGPAILPLTVSTVG</sequence>
<dbReference type="InterPro" id="IPR008942">
    <property type="entry name" value="ENTH_VHS"/>
</dbReference>
<dbReference type="InterPro" id="IPR045192">
    <property type="entry name" value="AP180-like"/>
</dbReference>
<dbReference type="PANTHER" id="PTHR22951">
    <property type="entry name" value="CLATHRIN ASSEMBLY PROTEIN"/>
    <property type="match status" value="1"/>
</dbReference>
<keyword evidence="8" id="KW-0968">Cytoplasmic vesicle</keyword>
<keyword evidence="6" id="KW-0472">Membrane</keyword>
<evidence type="ECO:0000259" key="9">
    <source>
        <dbReference type="PROSITE" id="PS50942"/>
    </source>
</evidence>
<keyword evidence="11" id="KW-1185">Reference proteome</keyword>
<evidence type="ECO:0000256" key="1">
    <source>
        <dbReference type="ARBA" id="ARBA00004132"/>
    </source>
</evidence>
<evidence type="ECO:0000256" key="4">
    <source>
        <dbReference type="ARBA" id="ARBA00022583"/>
    </source>
</evidence>
<name>A0ABP0Y268_9ROSI</name>
<dbReference type="PANTHER" id="PTHR22951:SF24">
    <property type="entry name" value="ENTH DOMAIN-CONTAINING PROTEIN"/>
    <property type="match status" value="1"/>
</dbReference>
<keyword evidence="4" id="KW-0254">Endocytosis</keyword>
<comment type="subcellular location">
    <subcellularLocation>
        <location evidence="1">Cytoplasmic vesicle</location>
        <location evidence="1">Clathrin-coated vesicle</location>
    </subcellularLocation>
    <subcellularLocation>
        <location evidence="2">Golgi apparatus</location>
    </subcellularLocation>
    <subcellularLocation>
        <location evidence="3">Membrane</location>
        <location evidence="3">Clathrin-coated pit</location>
    </subcellularLocation>
</comment>
<keyword evidence="7" id="KW-0168">Coated pit</keyword>
<evidence type="ECO:0000256" key="8">
    <source>
        <dbReference type="ARBA" id="ARBA00023329"/>
    </source>
</evidence>
<dbReference type="Gene3D" id="1.25.40.90">
    <property type="match status" value="1"/>
</dbReference>
<reference evidence="10 11" key="1">
    <citation type="submission" date="2024-03" db="EMBL/GenBank/DDBJ databases">
        <authorList>
            <person name="Gkanogiannis A."/>
            <person name="Becerra Lopez-Lavalle L."/>
        </authorList>
    </citation>
    <scope>NUCLEOTIDE SEQUENCE [LARGE SCALE GENOMIC DNA]</scope>
</reference>
<evidence type="ECO:0000256" key="3">
    <source>
        <dbReference type="ARBA" id="ARBA00004600"/>
    </source>
</evidence>
<protein>
    <recommendedName>
        <fullName evidence="9">ENTH domain-containing protein</fullName>
    </recommendedName>
</protein>
<dbReference type="Pfam" id="PF07651">
    <property type="entry name" value="ANTH"/>
    <property type="match status" value="1"/>
</dbReference>
<evidence type="ECO:0000256" key="7">
    <source>
        <dbReference type="ARBA" id="ARBA00023176"/>
    </source>
</evidence>
<feature type="domain" description="ENTH" evidence="9">
    <location>
        <begin position="28"/>
        <end position="168"/>
    </location>
</feature>
<dbReference type="SMART" id="SM00273">
    <property type="entry name" value="ENTH"/>
    <property type="match status" value="1"/>
</dbReference>